<dbReference type="GO" id="GO:0006974">
    <property type="term" value="P:DNA damage response"/>
    <property type="evidence" value="ECO:0007669"/>
    <property type="project" value="TreeGrafter"/>
</dbReference>
<organism evidence="1 2">
    <name type="scientific">Denitromonas halophila</name>
    <dbReference type="NCBI Taxonomy" id="1629404"/>
    <lineage>
        <taxon>Bacteria</taxon>
        <taxon>Pseudomonadati</taxon>
        <taxon>Pseudomonadota</taxon>
        <taxon>Betaproteobacteria</taxon>
        <taxon>Rhodocyclales</taxon>
        <taxon>Zoogloeaceae</taxon>
        <taxon>Denitromonas</taxon>
    </lineage>
</organism>
<dbReference type="Pfam" id="PF04402">
    <property type="entry name" value="SIMPL"/>
    <property type="match status" value="1"/>
</dbReference>
<dbReference type="OrthoDB" id="9806540at2"/>
<comment type="caution">
    <text evidence="1">The sequence shown here is derived from an EMBL/GenBank/DDBJ whole genome shotgun (WGS) entry which is preliminary data.</text>
</comment>
<name>A0A557R1P7_9RHOO</name>
<dbReference type="InterPro" id="IPR007497">
    <property type="entry name" value="SIMPL/DUF541"/>
</dbReference>
<dbReference type="PANTHER" id="PTHR34387:SF2">
    <property type="entry name" value="SLR1258 PROTEIN"/>
    <property type="match status" value="1"/>
</dbReference>
<evidence type="ECO:0000313" key="2">
    <source>
        <dbReference type="Proteomes" id="UP000319502"/>
    </source>
</evidence>
<accession>A0A557R1P7</accession>
<dbReference type="PIRSF" id="PIRSF029033">
    <property type="entry name" value="UCP029033"/>
    <property type="match status" value="1"/>
</dbReference>
<dbReference type="Gene3D" id="3.30.110.170">
    <property type="entry name" value="Protein of unknown function (DUF541), domain 1"/>
    <property type="match status" value="1"/>
</dbReference>
<dbReference type="InterPro" id="IPR052022">
    <property type="entry name" value="26kDa_periplasmic_antigen"/>
</dbReference>
<dbReference type="Gene3D" id="3.30.70.2970">
    <property type="entry name" value="Protein of unknown function (DUF541), domain 2"/>
    <property type="match status" value="1"/>
</dbReference>
<keyword evidence="2" id="KW-1185">Reference proteome</keyword>
<dbReference type="PANTHER" id="PTHR34387">
    <property type="entry name" value="SLR1258 PROTEIN"/>
    <property type="match status" value="1"/>
</dbReference>
<evidence type="ECO:0000313" key="1">
    <source>
        <dbReference type="EMBL" id="TVO59087.1"/>
    </source>
</evidence>
<gene>
    <name evidence="1" type="ORF">FHP91_05420</name>
</gene>
<sequence>MDRFATALLAIAIAAAGFLIGGGLQQFRMADRSVTIKGLAEQSVKSDFAVWTLSFRRGGKAFGAVQSELTDDRERVVAFLREQGFGDDELEIHPVQVQDLFAREYAQANLPLRYNGQGRVSVKSPRVDAVAAAANRLDPLIAAGVPLTGEGEGQGVPQYQLRGVNALKPALLAAATRNAREQAEKFAADAGAGLGMLKSANQGVIRVLDDDGGEFETGRSIGKRLRVVSTFVFMLD</sequence>
<dbReference type="InterPro" id="IPR016907">
    <property type="entry name" value="UCP029033"/>
</dbReference>
<dbReference type="AlphaFoldDB" id="A0A557R1P7"/>
<dbReference type="EMBL" id="VMNK01000003">
    <property type="protein sequence ID" value="TVO59087.1"/>
    <property type="molecule type" value="Genomic_DNA"/>
</dbReference>
<protein>
    <submittedName>
        <fullName evidence="1">SIMPL domain-containing protein</fullName>
    </submittedName>
</protein>
<dbReference type="Proteomes" id="UP000319502">
    <property type="component" value="Unassembled WGS sequence"/>
</dbReference>
<proteinExistence type="predicted"/>
<dbReference type="RefSeq" id="WP_144308589.1">
    <property type="nucleotide sequence ID" value="NZ_VMNK01000003.1"/>
</dbReference>
<reference evidence="1 2" key="1">
    <citation type="submission" date="2019-07" db="EMBL/GenBank/DDBJ databases">
        <title>The pathways for chlorine oxyanion respiration interact through the shared metabolite chlorate.</title>
        <authorList>
            <person name="Barnum T.P."/>
            <person name="Cheng Y."/>
            <person name="Hill K.A."/>
            <person name="Lucas L.N."/>
            <person name="Carlson H.K."/>
            <person name="Coates J.D."/>
        </authorList>
    </citation>
    <scope>NUCLEOTIDE SEQUENCE [LARGE SCALE GENOMIC DNA]</scope>
    <source>
        <strain evidence="1 2">SFB-3</strain>
    </source>
</reference>